<feature type="transmembrane region" description="Helical" evidence="12">
    <location>
        <begin position="298"/>
        <end position="319"/>
    </location>
</feature>
<dbReference type="EMBL" id="PSQE01000002">
    <property type="protein sequence ID" value="RHN72208.1"/>
    <property type="molecule type" value="Genomic_DNA"/>
</dbReference>
<evidence type="ECO:0000256" key="8">
    <source>
        <dbReference type="ARBA" id="ARBA00022989"/>
    </source>
</evidence>
<feature type="domain" description="ABC transporter" evidence="13">
    <location>
        <begin position="398"/>
        <end position="634"/>
    </location>
</feature>
<feature type="compositionally biased region" description="Polar residues" evidence="11">
    <location>
        <begin position="650"/>
        <end position="685"/>
    </location>
</feature>
<keyword evidence="10" id="KW-0325">Glycoprotein</keyword>
<feature type="transmembrane region" description="Helical" evidence="12">
    <location>
        <begin position="34"/>
        <end position="59"/>
    </location>
</feature>
<dbReference type="PANTHER" id="PTHR24222">
    <property type="entry name" value="ABC TRANSPORTER B FAMILY"/>
    <property type="match status" value="1"/>
</dbReference>
<dbReference type="SUPFAM" id="SSF52540">
    <property type="entry name" value="P-loop containing nucleoside triphosphate hydrolases"/>
    <property type="match status" value="2"/>
</dbReference>
<dbReference type="Pfam" id="PF00664">
    <property type="entry name" value="ABC_membrane"/>
    <property type="match status" value="3"/>
</dbReference>
<evidence type="ECO:0000256" key="11">
    <source>
        <dbReference type="SAM" id="MobiDB-lite"/>
    </source>
</evidence>
<feature type="compositionally biased region" description="Basic and acidic residues" evidence="11">
    <location>
        <begin position="637"/>
        <end position="649"/>
    </location>
</feature>
<accession>A0A396J6I4</accession>
<reference evidence="15" key="1">
    <citation type="journal article" date="2018" name="Nat. Plants">
        <title>Whole-genome landscape of Medicago truncatula symbiotic genes.</title>
        <authorList>
            <person name="Pecrix Y."/>
            <person name="Gamas P."/>
            <person name="Carrere S."/>
        </authorList>
    </citation>
    <scope>NUCLEOTIDE SEQUENCE</scope>
    <source>
        <tissue evidence="15">Leaves</tissue>
    </source>
</reference>
<feature type="region of interest" description="Disordered" evidence="11">
    <location>
        <begin position="637"/>
        <end position="701"/>
    </location>
</feature>
<evidence type="ECO:0000259" key="14">
    <source>
        <dbReference type="PROSITE" id="PS50929"/>
    </source>
</evidence>
<dbReference type="PROSITE" id="PS50893">
    <property type="entry name" value="ABC_TRANSPORTER_2"/>
    <property type="match status" value="2"/>
</dbReference>
<evidence type="ECO:0000256" key="4">
    <source>
        <dbReference type="ARBA" id="ARBA00022692"/>
    </source>
</evidence>
<dbReference type="GO" id="GO:0010329">
    <property type="term" value="F:auxin efflux transmembrane transporter activity"/>
    <property type="evidence" value="ECO:0007669"/>
    <property type="project" value="UniProtKB-ARBA"/>
</dbReference>
<evidence type="ECO:0000313" key="15">
    <source>
        <dbReference type="EMBL" id="RHN72208.1"/>
    </source>
</evidence>
<proteinExistence type="inferred from homology"/>
<protein>
    <submittedName>
        <fullName evidence="15">Putative xenobiotic-transporting ATPase</fullName>
        <ecNumber evidence="15">3.6.3.44</ecNumber>
    </submittedName>
</protein>
<dbReference type="InterPro" id="IPR036640">
    <property type="entry name" value="ABC1_TM_sf"/>
</dbReference>
<dbReference type="InterPro" id="IPR039421">
    <property type="entry name" value="Type_1_exporter"/>
</dbReference>
<dbReference type="SMART" id="SM00382">
    <property type="entry name" value="AAA"/>
    <property type="match status" value="2"/>
</dbReference>
<evidence type="ECO:0000259" key="13">
    <source>
        <dbReference type="PROSITE" id="PS50893"/>
    </source>
</evidence>
<dbReference type="InterPro" id="IPR017871">
    <property type="entry name" value="ABC_transporter-like_CS"/>
</dbReference>
<dbReference type="CDD" id="cd18577">
    <property type="entry name" value="ABC_6TM_Pgp_ABCB1_D1_like"/>
    <property type="match status" value="1"/>
</dbReference>
<dbReference type="InterPro" id="IPR003593">
    <property type="entry name" value="AAA+_ATPase"/>
</dbReference>
<dbReference type="Gene3D" id="3.40.50.300">
    <property type="entry name" value="P-loop containing nucleotide triphosphate hydrolases"/>
    <property type="match status" value="2"/>
</dbReference>
<evidence type="ECO:0000256" key="5">
    <source>
        <dbReference type="ARBA" id="ARBA00022737"/>
    </source>
</evidence>
<dbReference type="SUPFAM" id="SSF90123">
    <property type="entry name" value="ABC transporter transmembrane region"/>
    <property type="match status" value="2"/>
</dbReference>
<feature type="transmembrane region" description="Helical" evidence="12">
    <location>
        <begin position="873"/>
        <end position="892"/>
    </location>
</feature>
<dbReference type="GO" id="GO:0005886">
    <property type="term" value="C:plasma membrane"/>
    <property type="evidence" value="ECO:0007669"/>
    <property type="project" value="UniProtKB-SubCell"/>
</dbReference>
<keyword evidence="5" id="KW-0677">Repeat</keyword>
<dbReference type="CDD" id="cd03249">
    <property type="entry name" value="ABC_MTABC3_MDL1_MDL2"/>
    <property type="match status" value="2"/>
</dbReference>
<gene>
    <name evidence="15" type="ORF">MtrunA17_Chr2g0285191</name>
</gene>
<dbReference type="GO" id="GO:0016887">
    <property type="term" value="F:ATP hydrolysis activity"/>
    <property type="evidence" value="ECO:0007669"/>
    <property type="project" value="InterPro"/>
</dbReference>
<feature type="transmembrane region" description="Helical" evidence="12">
    <location>
        <begin position="80"/>
        <end position="97"/>
    </location>
</feature>
<feature type="domain" description="ABC transmembrane type-1" evidence="14">
    <location>
        <begin position="38"/>
        <end position="363"/>
    </location>
</feature>
<dbReference type="PANTHER" id="PTHR24222:SF50">
    <property type="entry name" value="ABC TRANSPORTER B FAMILY MEMBER 9-LIKE ISOFORM X2"/>
    <property type="match status" value="1"/>
</dbReference>
<dbReference type="FunFam" id="3.40.50.300:FF:000066">
    <property type="entry name" value="ABC transporter B family member 1"/>
    <property type="match status" value="2"/>
</dbReference>
<keyword evidence="9 12" id="KW-0472">Membrane</keyword>
<evidence type="ECO:0000256" key="9">
    <source>
        <dbReference type="ARBA" id="ARBA00023136"/>
    </source>
</evidence>
<dbReference type="Pfam" id="PF00005">
    <property type="entry name" value="ABC_tran"/>
    <property type="match status" value="2"/>
</dbReference>
<dbReference type="FunFam" id="1.20.1560.10:FF:000018">
    <property type="entry name" value="ATP-binding cassette subfamily B member 11"/>
    <property type="match status" value="1"/>
</dbReference>
<dbReference type="CDD" id="cd18578">
    <property type="entry name" value="ABC_6TM_Pgp_ABCB1_D2_like"/>
    <property type="match status" value="1"/>
</dbReference>
<evidence type="ECO:0000256" key="1">
    <source>
        <dbReference type="ARBA" id="ARBA00004651"/>
    </source>
</evidence>
<comment type="similarity">
    <text evidence="2">Belongs to the ABC transporter superfamily. ABCB family. Multidrug resistance exporter (TC 3.A.1.201) subfamily.</text>
</comment>
<feature type="domain" description="ABC transmembrane type-1" evidence="14">
    <location>
        <begin position="732"/>
        <end position="1018"/>
    </location>
</feature>
<feature type="transmembrane region" description="Helical" evidence="12">
    <location>
        <begin position="221"/>
        <end position="243"/>
    </location>
</feature>
<feature type="transmembrane region" description="Helical" evidence="12">
    <location>
        <begin position="846"/>
        <end position="867"/>
    </location>
</feature>
<feature type="transmembrane region" description="Helical" evidence="12">
    <location>
        <begin position="123"/>
        <end position="144"/>
    </location>
</feature>
<name>A0A396J6I4_MEDTR</name>
<evidence type="ECO:0000256" key="10">
    <source>
        <dbReference type="ARBA" id="ARBA00023180"/>
    </source>
</evidence>
<feature type="transmembrane region" description="Helical" evidence="12">
    <location>
        <begin position="772"/>
        <end position="795"/>
    </location>
</feature>
<dbReference type="PROSITE" id="PS50929">
    <property type="entry name" value="ABC_TM1F"/>
    <property type="match status" value="2"/>
</dbReference>
<evidence type="ECO:0000256" key="2">
    <source>
        <dbReference type="ARBA" id="ARBA00007577"/>
    </source>
</evidence>
<comment type="caution">
    <text evidence="15">The sequence shown here is derived from an EMBL/GenBank/DDBJ whole genome shotgun (WGS) entry which is preliminary data.</text>
</comment>
<evidence type="ECO:0000256" key="7">
    <source>
        <dbReference type="ARBA" id="ARBA00022840"/>
    </source>
</evidence>
<feature type="transmembrane region" description="Helical" evidence="12">
    <location>
        <begin position="728"/>
        <end position="752"/>
    </location>
</feature>
<dbReference type="GO" id="GO:0010328">
    <property type="term" value="F:auxin influx transmembrane transporter activity"/>
    <property type="evidence" value="ECO:0007669"/>
    <property type="project" value="UniProtKB-ARBA"/>
</dbReference>
<keyword evidence="4 12" id="KW-0812">Transmembrane</keyword>
<evidence type="ECO:0000256" key="6">
    <source>
        <dbReference type="ARBA" id="ARBA00022741"/>
    </source>
</evidence>
<evidence type="ECO:0000256" key="12">
    <source>
        <dbReference type="SAM" id="Phobius"/>
    </source>
</evidence>
<keyword evidence="3" id="KW-0813">Transport</keyword>
<dbReference type="Gene3D" id="1.20.1560.10">
    <property type="entry name" value="ABC transporter type 1, transmembrane domain"/>
    <property type="match status" value="2"/>
</dbReference>
<organism evidence="15">
    <name type="scientific">Medicago truncatula</name>
    <name type="common">Barrel medic</name>
    <name type="synonym">Medicago tribuloides</name>
    <dbReference type="NCBI Taxonomy" id="3880"/>
    <lineage>
        <taxon>Eukaryota</taxon>
        <taxon>Viridiplantae</taxon>
        <taxon>Streptophyta</taxon>
        <taxon>Embryophyta</taxon>
        <taxon>Tracheophyta</taxon>
        <taxon>Spermatophyta</taxon>
        <taxon>Magnoliopsida</taxon>
        <taxon>eudicotyledons</taxon>
        <taxon>Gunneridae</taxon>
        <taxon>Pentapetalae</taxon>
        <taxon>rosids</taxon>
        <taxon>fabids</taxon>
        <taxon>Fabales</taxon>
        <taxon>Fabaceae</taxon>
        <taxon>Papilionoideae</taxon>
        <taxon>50 kb inversion clade</taxon>
        <taxon>NPAAA clade</taxon>
        <taxon>Hologalegina</taxon>
        <taxon>IRL clade</taxon>
        <taxon>Trifolieae</taxon>
        <taxon>Medicago</taxon>
    </lineage>
</organism>
<dbReference type="Proteomes" id="UP000265566">
    <property type="component" value="Chromosome 2"/>
</dbReference>
<sequence length="1296" mass="140263">MAHNTEVDEHERDNKANQKVSFHKLFTFADSLDVTLMIIGTISAVANGMTQPIMTLILGKIINTFGSIDPHHIVKEVSKVSLLFIYLAAGSGIVSFLRNLGFDPCPCILQCSCQLSYAHGDNIVIILIRVILFHAAEVSCWMVTGERQSARIRSLYLKTILKQDIAFFDTETNTGEVIGRMSGDTILIQDAMGEKVGKFIQLAATFFGGFAVAFIKGWRLAVVLVACIPCVVVVGGFMSMLMAKMSSRGQAAYSEAGNVVDQTVGAIRTVASFTGEKKAIENYNSKLKVAYTTTVQQGIASGLGMGTLSLIVFSTYGLAMWYGSKLVLEKGYTGGIVMVVIIALMTGGMSLGQTSPCLDAFAAGQAAAYKMFETIKRKPKIDAYDTSGTVLKDINGDIELKDVYFSYPARPDVQIFDGFSLFVPSGTTTALVGQSGSGKSTVISLLERFYDPDAGEVLIDGVNLKNLQLKWIREQIGLVSQEPILFTTTIRENIAYGKEGATDEEITTAITLANAKNFIDKLPQGLDTMAGQNGTQLSGGQKQRIAIARAILKNPRILLLDEATSALDAESERVVQEALEKVMTQRTTVVVAHRLTTIRNADLIAVVHQGKIVEKGAHDELIKDDDGAYSQLIRLQEGEKENQKSEADNSSHIFNSEMSRSSNRRISLVKSISQRSSGRHSQSNIFPLPHESGVQTDEPNIEEGQLDNKKKHKNVSIRRLAYLNKPEVPVLLLGSIAAIVNGAVFPVFGLVFSSAITMFYEPPKQQRKDARLWSLLYVGLGLVTLVILPLQNYFFGIAGGKLVERIRSLTFAKVVHQEISWFDDPANSSGAVGARLSTDASTVKSLVGDTLALIVQNLSTITAGLILAFTSNWILAFIVLAVSPVVLIQGIIQMQFLKGFSGDAKVMYEEASQVANDAVGSIRTVASFNAESKVMDMYQKKCSGPEKQGVHSGLVSGAGFGFSFVALYCMSAFCFYIGSVLVQHGKATFQEVFKVFFSLTITAVGISQSSTLAPDTNKAKDSAASIFEILDSNPTIDSSSNEGVTLETVTGDIELQHVSFNYPTRPHIQIFKDLCLYIPAGKTVALVGESGSGKSTVISLLERFYNPDSGRILLDGVDIKTFRLSWLRQQMGLVGQEPILFNESIRANIAYGKEGGAMEDEIIAAAKAANAHNFISSLPNGYDTSVGERGTQLSGGQKQRIAIARAMLKNPKILLLDEATSALDAESERIVQEALDRVSVNRTTVVVAHRLTTIRGADTIAVIKNGVVAEKGRHEVLMKITDGVYASLVALHSSAS</sequence>
<feature type="transmembrane region" description="Helical" evidence="12">
    <location>
        <begin position="954"/>
        <end position="978"/>
    </location>
</feature>
<dbReference type="InterPro" id="IPR027417">
    <property type="entry name" value="P-loop_NTPase"/>
</dbReference>
<dbReference type="FunFam" id="1.20.1560.10:FF:000009">
    <property type="entry name" value="ABC transporter B family member 1"/>
    <property type="match status" value="1"/>
</dbReference>
<dbReference type="Gramene" id="rna7894">
    <property type="protein sequence ID" value="RHN72208.1"/>
    <property type="gene ID" value="gene7894"/>
</dbReference>
<keyword evidence="7" id="KW-0067">ATP-binding</keyword>
<dbReference type="GO" id="GO:0140359">
    <property type="term" value="F:ABC-type transporter activity"/>
    <property type="evidence" value="ECO:0007669"/>
    <property type="project" value="InterPro"/>
</dbReference>
<dbReference type="EC" id="3.6.3.44" evidence="15"/>
<comment type="subcellular location">
    <subcellularLocation>
        <location evidence="1">Cell membrane</location>
        <topology evidence="1">Multi-pass membrane protein</topology>
    </subcellularLocation>
</comment>
<keyword evidence="8 12" id="KW-1133">Transmembrane helix</keyword>
<evidence type="ECO:0000256" key="3">
    <source>
        <dbReference type="ARBA" id="ARBA00022448"/>
    </source>
</evidence>
<dbReference type="InterPro" id="IPR011527">
    <property type="entry name" value="ABC1_TM_dom"/>
</dbReference>
<dbReference type="InterPro" id="IPR003439">
    <property type="entry name" value="ABC_transporter-like_ATP-bd"/>
</dbReference>
<feature type="domain" description="ABC transporter" evidence="13">
    <location>
        <begin position="1053"/>
        <end position="1290"/>
    </location>
</feature>
<keyword evidence="15" id="KW-0378">Hydrolase</keyword>
<keyword evidence="6" id="KW-0547">Nucleotide-binding</keyword>
<dbReference type="GO" id="GO:0005524">
    <property type="term" value="F:ATP binding"/>
    <property type="evidence" value="ECO:0007669"/>
    <property type="project" value="UniProtKB-KW"/>
</dbReference>
<dbReference type="PROSITE" id="PS00211">
    <property type="entry name" value="ABC_TRANSPORTER_1"/>
    <property type="match status" value="2"/>
</dbReference>
<feature type="transmembrane region" description="Helical" evidence="12">
    <location>
        <begin position="331"/>
        <end position="351"/>
    </location>
</feature>